<dbReference type="PANTHER" id="PTHR30344">
    <property type="entry name" value="6-PHOSPHOGLUCONOLACTONASE-RELATED"/>
    <property type="match status" value="1"/>
</dbReference>
<dbReference type="InterPro" id="IPR019405">
    <property type="entry name" value="Lactonase_7-beta_prop"/>
</dbReference>
<sequence>MAADSSSLRAAGAAGGALWVGGYTPDMGGTGEGILSARIADDGTLSEVRLAARTPSPSFVAQHPTLPVLYAVGEKDETFRAFSIAADGALTPLGEPVAAGAAACHIAVDPDGRYAVVACWGSGQVLAYALDAVTGEILGRADASPALDPYAGVPESEMVAPRPDYAPRLSRAHFTQFLADGRVLTIDLGYDLARVWRYESATASLALDYEIAFPYGVGPRHVAAASSGRLYVSCEYAISVFLLVPGADGRYAIAGSSPLRAVPREPDEYAAHLSLSDDESLLYATVRRSNVVAVLAVGGAGTSGASGASALPRPLAEVPSGADWPRHHLVRGDRLYVANQLGGEVTVFALGPDGIPGEILQRVPAGSPTAVVPALL</sequence>
<gene>
    <name evidence="2" type="ORF">GCM10022288_23150</name>
</gene>
<organism evidence="2 3">
    <name type="scientific">Gryllotalpicola kribbensis</name>
    <dbReference type="NCBI Taxonomy" id="993084"/>
    <lineage>
        <taxon>Bacteria</taxon>
        <taxon>Bacillati</taxon>
        <taxon>Actinomycetota</taxon>
        <taxon>Actinomycetes</taxon>
        <taxon>Micrococcales</taxon>
        <taxon>Microbacteriaceae</taxon>
        <taxon>Gryllotalpicola</taxon>
    </lineage>
</organism>
<evidence type="ECO:0000256" key="1">
    <source>
        <dbReference type="ARBA" id="ARBA00005564"/>
    </source>
</evidence>
<dbReference type="Pfam" id="PF10282">
    <property type="entry name" value="Lactonase"/>
    <property type="match status" value="1"/>
</dbReference>
<keyword evidence="3" id="KW-1185">Reference proteome</keyword>
<reference evidence="3" key="1">
    <citation type="journal article" date="2019" name="Int. J. Syst. Evol. Microbiol.">
        <title>The Global Catalogue of Microorganisms (GCM) 10K type strain sequencing project: providing services to taxonomists for standard genome sequencing and annotation.</title>
        <authorList>
            <consortium name="The Broad Institute Genomics Platform"/>
            <consortium name="The Broad Institute Genome Sequencing Center for Infectious Disease"/>
            <person name="Wu L."/>
            <person name="Ma J."/>
        </authorList>
    </citation>
    <scope>NUCLEOTIDE SEQUENCE [LARGE SCALE GENOMIC DNA]</scope>
    <source>
        <strain evidence="3">JCM 17593</strain>
    </source>
</reference>
<dbReference type="Gene3D" id="2.130.10.10">
    <property type="entry name" value="YVTN repeat-like/Quinoprotein amine dehydrogenase"/>
    <property type="match status" value="1"/>
</dbReference>
<evidence type="ECO:0000313" key="2">
    <source>
        <dbReference type="EMBL" id="GAA4191790.1"/>
    </source>
</evidence>
<dbReference type="InterPro" id="IPR015943">
    <property type="entry name" value="WD40/YVTN_repeat-like_dom_sf"/>
</dbReference>
<proteinExistence type="inferred from homology"/>
<dbReference type="InterPro" id="IPR011048">
    <property type="entry name" value="Haem_d1_sf"/>
</dbReference>
<name>A0ABP8AVU3_9MICO</name>
<evidence type="ECO:0000313" key="3">
    <source>
        <dbReference type="Proteomes" id="UP001500213"/>
    </source>
</evidence>
<dbReference type="PANTHER" id="PTHR30344:SF1">
    <property type="entry name" value="6-PHOSPHOGLUCONOLACTONASE"/>
    <property type="match status" value="1"/>
</dbReference>
<accession>A0ABP8AVU3</accession>
<dbReference type="RefSeq" id="WP_344777016.1">
    <property type="nucleotide sequence ID" value="NZ_BAABBX010000015.1"/>
</dbReference>
<dbReference type="EMBL" id="BAABBX010000015">
    <property type="protein sequence ID" value="GAA4191790.1"/>
    <property type="molecule type" value="Genomic_DNA"/>
</dbReference>
<comment type="caution">
    <text evidence="2">The sequence shown here is derived from an EMBL/GenBank/DDBJ whole genome shotgun (WGS) entry which is preliminary data.</text>
</comment>
<comment type="similarity">
    <text evidence="1">Belongs to the cycloisomerase 2 family.</text>
</comment>
<dbReference type="SUPFAM" id="SSF51004">
    <property type="entry name" value="C-terminal (heme d1) domain of cytochrome cd1-nitrite reductase"/>
    <property type="match status" value="1"/>
</dbReference>
<protein>
    <submittedName>
        <fullName evidence="2">Lactonase family protein</fullName>
    </submittedName>
</protein>
<dbReference type="InterPro" id="IPR050282">
    <property type="entry name" value="Cycloisomerase_2"/>
</dbReference>
<dbReference type="Proteomes" id="UP001500213">
    <property type="component" value="Unassembled WGS sequence"/>
</dbReference>